<accession>A0AA39JNC9</accession>
<evidence type="ECO:0000313" key="3">
    <source>
        <dbReference type="Proteomes" id="UP001175226"/>
    </source>
</evidence>
<name>A0AA39JNC9_9AGAR</name>
<organism evidence="2 3">
    <name type="scientific">Armillaria borealis</name>
    <dbReference type="NCBI Taxonomy" id="47425"/>
    <lineage>
        <taxon>Eukaryota</taxon>
        <taxon>Fungi</taxon>
        <taxon>Dikarya</taxon>
        <taxon>Basidiomycota</taxon>
        <taxon>Agaricomycotina</taxon>
        <taxon>Agaricomycetes</taxon>
        <taxon>Agaricomycetidae</taxon>
        <taxon>Agaricales</taxon>
        <taxon>Marasmiineae</taxon>
        <taxon>Physalacriaceae</taxon>
        <taxon>Armillaria</taxon>
    </lineage>
</organism>
<evidence type="ECO:0000259" key="1">
    <source>
        <dbReference type="Pfam" id="PF09994"/>
    </source>
</evidence>
<dbReference type="Pfam" id="PF09994">
    <property type="entry name" value="T6SS_Tle1-like_cat"/>
    <property type="match status" value="1"/>
</dbReference>
<dbReference type="InterPro" id="IPR018712">
    <property type="entry name" value="Tle1-like_cat"/>
</dbReference>
<dbReference type="EMBL" id="JAUEPT010000015">
    <property type="protein sequence ID" value="KAK0445808.1"/>
    <property type="molecule type" value="Genomic_DNA"/>
</dbReference>
<feature type="domain" description="T6SS Phospholipase effector Tle1-like catalytic" evidence="1">
    <location>
        <begin position="33"/>
        <end position="321"/>
    </location>
</feature>
<dbReference type="AlphaFoldDB" id="A0AA39JNC9"/>
<evidence type="ECO:0000313" key="2">
    <source>
        <dbReference type="EMBL" id="KAK0445808.1"/>
    </source>
</evidence>
<protein>
    <recommendedName>
        <fullName evidence="1">T6SS Phospholipase effector Tle1-like catalytic domain-containing protein</fullName>
    </recommendedName>
</protein>
<dbReference type="Proteomes" id="UP001175226">
    <property type="component" value="Unassembled WGS sequence"/>
</dbReference>
<sequence length="483" mass="54813">MSQSTSATKVSIDRTSYLTGSLEDIIPPTHSDRTLVLCFDGTGDQFNSDNSNVVNFFSTLKKDDPKEQLVYYQSGIGTYAIPEVASPITAKITKVIDSMIGIHLNAHVMSGYEFLMQNYKAGDKICIFGFSRGAYTARALAGMIHKVGLLPRANYQQVPFAYKMYSRDDEKGWKQSAAFKKAFSIDVDIYFLGVWDTVGSVGVFPRRLPFTTSNVHVKHFRHALALDEHRVRFMPAFWHRTSSAQHKLGLQRGEMPRSLKMGHVKSLGELESEYDQVQTDAPTDVEEVWFAGCHCDVGGGAVANEVQHNLARIPLRWMIRQCFLVDTGIIFHRELLKYLGIDPASLHPVVHPRPTMGASVKPLYATTEEEEDILDALCPMYDELKIAPGWWILELIPTKLRYQKGDNTWAKAITQVSLSFRNRVRTHVDMSRMNRGRPRRIPRQYQEGFKVHRTVKLRMEAEGLEGGKYVPRPRWSVGPTWVD</sequence>
<gene>
    <name evidence="2" type="ORF">EV421DRAFT_1935011</name>
</gene>
<reference evidence="2" key="1">
    <citation type="submission" date="2023-06" db="EMBL/GenBank/DDBJ databases">
        <authorList>
            <consortium name="Lawrence Berkeley National Laboratory"/>
            <person name="Ahrendt S."/>
            <person name="Sahu N."/>
            <person name="Indic B."/>
            <person name="Wong-Bajracharya J."/>
            <person name="Merenyi Z."/>
            <person name="Ke H.-M."/>
            <person name="Monk M."/>
            <person name="Kocsube S."/>
            <person name="Drula E."/>
            <person name="Lipzen A."/>
            <person name="Balint B."/>
            <person name="Henrissat B."/>
            <person name="Andreopoulos B."/>
            <person name="Martin F.M."/>
            <person name="Harder C.B."/>
            <person name="Rigling D."/>
            <person name="Ford K.L."/>
            <person name="Foster G.D."/>
            <person name="Pangilinan J."/>
            <person name="Papanicolaou A."/>
            <person name="Barry K."/>
            <person name="LaButti K."/>
            <person name="Viragh M."/>
            <person name="Koriabine M."/>
            <person name="Yan M."/>
            <person name="Riley R."/>
            <person name="Champramary S."/>
            <person name="Plett K.L."/>
            <person name="Tsai I.J."/>
            <person name="Slot J."/>
            <person name="Sipos G."/>
            <person name="Plett J."/>
            <person name="Nagy L.G."/>
            <person name="Grigoriev I.V."/>
        </authorList>
    </citation>
    <scope>NUCLEOTIDE SEQUENCE</scope>
    <source>
        <strain evidence="2">FPL87.14</strain>
    </source>
</reference>
<comment type="caution">
    <text evidence="2">The sequence shown here is derived from an EMBL/GenBank/DDBJ whole genome shotgun (WGS) entry which is preliminary data.</text>
</comment>
<proteinExistence type="predicted"/>
<dbReference type="PANTHER" id="PTHR33840:SF2">
    <property type="entry name" value="TLE1 PHOSPHOLIPASE DOMAIN-CONTAINING PROTEIN"/>
    <property type="match status" value="1"/>
</dbReference>
<keyword evidence="3" id="KW-1185">Reference proteome</keyword>
<dbReference type="PANTHER" id="PTHR33840">
    <property type="match status" value="1"/>
</dbReference>